<dbReference type="RefSeq" id="WP_221919570.1">
    <property type="nucleotide sequence ID" value="NZ_CP173660.1"/>
</dbReference>
<comment type="caution">
    <text evidence="1">The sequence shown here is derived from an EMBL/GenBank/DDBJ whole genome shotgun (WGS) entry which is preliminary data.</text>
</comment>
<proteinExistence type="predicted"/>
<dbReference type="InterPro" id="IPR013320">
    <property type="entry name" value="ConA-like_dom_sf"/>
</dbReference>
<dbReference type="EMBL" id="VIRV01000005">
    <property type="protein sequence ID" value="MBY0758515.1"/>
    <property type="molecule type" value="Genomic_DNA"/>
</dbReference>
<gene>
    <name evidence="1" type="ORF">FLB61_05330</name>
</gene>
<evidence type="ECO:0000313" key="1">
    <source>
        <dbReference type="EMBL" id="MBY0758515.1"/>
    </source>
</evidence>
<evidence type="ECO:0000313" key="2">
    <source>
        <dbReference type="Proteomes" id="UP000779049"/>
    </source>
</evidence>
<name>A0ABS7L646_9FIRM</name>
<organism evidence="1 2">
    <name type="scientific">Sellimonas caecigallum</name>
    <dbReference type="NCBI Taxonomy" id="2592333"/>
    <lineage>
        <taxon>Bacteria</taxon>
        <taxon>Bacillati</taxon>
        <taxon>Bacillota</taxon>
        <taxon>Clostridia</taxon>
        <taxon>Lachnospirales</taxon>
        <taxon>Lachnospiraceae</taxon>
        <taxon>Sellimonas</taxon>
    </lineage>
</organism>
<dbReference type="Gene3D" id="2.60.120.200">
    <property type="match status" value="1"/>
</dbReference>
<dbReference type="Proteomes" id="UP000779049">
    <property type="component" value="Unassembled WGS sequence"/>
</dbReference>
<protein>
    <submittedName>
        <fullName evidence="1">Uncharacterized protein</fullName>
    </submittedName>
</protein>
<dbReference type="SUPFAM" id="SSF49899">
    <property type="entry name" value="Concanavalin A-like lectins/glucanases"/>
    <property type="match status" value="1"/>
</dbReference>
<accession>A0ABS7L646</accession>
<sequence length="193" mass="22057">MIMRQDTQTDILYKIPVPTEFDGVDDYIDTGIKLFNVADDWTIYFAADISHSAEQTGNNIPVFHCIYEANPWPGIAFQGGNEKAYAGKYNGGDWTTRVVTRDETYYQGCIVCENKFVKHIYDKQTSASEIRELTVNNAPAFNENANKATLLLGCYQDSGGMKGRFWKGTFYNFIVYNRVLYEEEINKLFNEKG</sequence>
<reference evidence="1 2" key="1">
    <citation type="journal article" date="2020" name="New Microbes New Infect">
        <title>Sellimonas caecigallum sp. nov., description and genome sequence of a new member of the Sellimonas genus isolated from the cecum of feral chicken.</title>
        <authorList>
            <person name="Wongkuna S."/>
            <person name="Ghimire S."/>
            <person name="Antony L."/>
            <person name="Chankhamhaengdecha S."/>
            <person name="Janvilisri T."/>
            <person name="Scaria J."/>
        </authorList>
    </citation>
    <scope>NUCLEOTIDE SEQUENCE [LARGE SCALE GENOMIC DNA]</scope>
    <source>
        <strain evidence="1 2">SW451</strain>
    </source>
</reference>
<keyword evidence="2" id="KW-1185">Reference proteome</keyword>